<organism evidence="2 3">
    <name type="scientific">Vineibacter terrae</name>
    <dbReference type="NCBI Taxonomy" id="2586908"/>
    <lineage>
        <taxon>Bacteria</taxon>
        <taxon>Pseudomonadati</taxon>
        <taxon>Pseudomonadota</taxon>
        <taxon>Alphaproteobacteria</taxon>
        <taxon>Hyphomicrobiales</taxon>
        <taxon>Vineibacter</taxon>
    </lineage>
</organism>
<keyword evidence="3" id="KW-1185">Reference proteome</keyword>
<feature type="region of interest" description="Disordered" evidence="1">
    <location>
        <begin position="44"/>
        <end position="84"/>
    </location>
</feature>
<dbReference type="AlphaFoldDB" id="A0A5C8PAN2"/>
<reference evidence="2 3" key="1">
    <citation type="submission" date="2019-06" db="EMBL/GenBank/DDBJ databases">
        <title>New taxonomy in bacterial strain CC-CFT640, isolated from vineyard.</title>
        <authorList>
            <person name="Lin S.-Y."/>
            <person name="Tsai C.-F."/>
            <person name="Young C.-C."/>
        </authorList>
    </citation>
    <scope>NUCLEOTIDE SEQUENCE [LARGE SCALE GENOMIC DNA]</scope>
    <source>
        <strain evidence="2 3">CC-CFT640</strain>
    </source>
</reference>
<dbReference type="Proteomes" id="UP000321638">
    <property type="component" value="Unassembled WGS sequence"/>
</dbReference>
<gene>
    <name evidence="2" type="ORF">FHP25_33695</name>
</gene>
<comment type="caution">
    <text evidence="2">The sequence shown here is derived from an EMBL/GenBank/DDBJ whole genome shotgun (WGS) entry which is preliminary data.</text>
</comment>
<sequence length="84" mass="8180">MSGHRIDVKREGHGFAVTVDGDSPRACADIADVVAVVDSVMPGSARTANAAPPGKTPANANGSAAGTDPHDETAAGSGPDAVVS</sequence>
<evidence type="ECO:0000313" key="2">
    <source>
        <dbReference type="EMBL" id="TXL70608.1"/>
    </source>
</evidence>
<evidence type="ECO:0000313" key="3">
    <source>
        <dbReference type="Proteomes" id="UP000321638"/>
    </source>
</evidence>
<evidence type="ECO:0000256" key="1">
    <source>
        <dbReference type="SAM" id="MobiDB-lite"/>
    </source>
</evidence>
<dbReference type="EMBL" id="VDUZ01000056">
    <property type="protein sequence ID" value="TXL70608.1"/>
    <property type="molecule type" value="Genomic_DNA"/>
</dbReference>
<accession>A0A5C8PAN2</accession>
<protein>
    <submittedName>
        <fullName evidence="2">Uncharacterized protein</fullName>
    </submittedName>
</protein>
<dbReference type="RefSeq" id="WP_147851402.1">
    <property type="nucleotide sequence ID" value="NZ_VDUZ01000056.1"/>
</dbReference>
<name>A0A5C8PAN2_9HYPH</name>
<proteinExistence type="predicted"/>